<evidence type="ECO:0000313" key="2">
    <source>
        <dbReference type="Proteomes" id="UP000199126"/>
    </source>
</evidence>
<sequence length="47" mass="5212">MQEQATNCTLLNQVNGSPCLKTHPQEGTDTVNWYYPAWSPEDGSIGE</sequence>
<keyword evidence="2" id="KW-1185">Reference proteome</keyword>
<name>A0A1H8UYK7_9EURY</name>
<protein>
    <submittedName>
        <fullName evidence="1">Uncharacterized protein</fullName>
    </submittedName>
</protein>
<proteinExistence type="predicted"/>
<reference evidence="2" key="1">
    <citation type="submission" date="2016-10" db="EMBL/GenBank/DDBJ databases">
        <authorList>
            <person name="Varghese N."/>
            <person name="Submissions S."/>
        </authorList>
    </citation>
    <scope>NUCLEOTIDE SEQUENCE [LARGE SCALE GENOMIC DNA]</scope>
    <source>
        <strain evidence="2">CGMCC 1.10121</strain>
    </source>
</reference>
<gene>
    <name evidence="1" type="ORF">SAMN04487948_11359</name>
</gene>
<dbReference type="AlphaFoldDB" id="A0A1H8UYK7"/>
<dbReference type="Proteomes" id="UP000199126">
    <property type="component" value="Unassembled WGS sequence"/>
</dbReference>
<organism evidence="1 2">
    <name type="scientific">Halogranum amylolyticum</name>
    <dbReference type="NCBI Taxonomy" id="660520"/>
    <lineage>
        <taxon>Archaea</taxon>
        <taxon>Methanobacteriati</taxon>
        <taxon>Methanobacteriota</taxon>
        <taxon>Stenosarchaea group</taxon>
        <taxon>Halobacteria</taxon>
        <taxon>Halobacteriales</taxon>
        <taxon>Haloferacaceae</taxon>
    </lineage>
</organism>
<evidence type="ECO:0000313" key="1">
    <source>
        <dbReference type="EMBL" id="SEP08239.1"/>
    </source>
</evidence>
<dbReference type="EMBL" id="FODV01000013">
    <property type="protein sequence ID" value="SEP08239.1"/>
    <property type="molecule type" value="Genomic_DNA"/>
</dbReference>
<accession>A0A1H8UYK7</accession>